<proteinExistence type="predicted"/>
<sequence length="81" mass="9217">MTAITLQHQTQAEIIDIDYLWYMIEEESHEDHQDGDIIVFCHSRRGWLTALQSGNTALIVPGKVRDNRGLPATAEVVQLWA</sequence>
<gene>
    <name evidence="1" type="ORF">H9656_01780</name>
</gene>
<comment type="caution">
    <text evidence="1">The sequence shown here is derived from an EMBL/GenBank/DDBJ whole genome shotgun (WGS) entry which is preliminary data.</text>
</comment>
<organism evidence="1 2">
    <name type="scientific">Brevundimonas guildfordensis</name>
    <dbReference type="NCBI Taxonomy" id="2762241"/>
    <lineage>
        <taxon>Bacteria</taxon>
        <taxon>Pseudomonadati</taxon>
        <taxon>Pseudomonadota</taxon>
        <taxon>Alphaproteobacteria</taxon>
        <taxon>Caulobacterales</taxon>
        <taxon>Caulobacteraceae</taxon>
        <taxon>Brevundimonas</taxon>
    </lineage>
</organism>
<dbReference type="RefSeq" id="WP_191742571.1">
    <property type="nucleotide sequence ID" value="NZ_JACSQU010000001.1"/>
</dbReference>
<dbReference type="Proteomes" id="UP000638918">
    <property type="component" value="Unassembled WGS sequence"/>
</dbReference>
<evidence type="ECO:0000313" key="1">
    <source>
        <dbReference type="EMBL" id="MBD7940109.1"/>
    </source>
</evidence>
<evidence type="ECO:0000313" key="2">
    <source>
        <dbReference type="Proteomes" id="UP000638918"/>
    </source>
</evidence>
<dbReference type="EMBL" id="JACSQU010000001">
    <property type="protein sequence ID" value="MBD7940109.1"/>
    <property type="molecule type" value="Genomic_DNA"/>
</dbReference>
<reference evidence="1 2" key="1">
    <citation type="submission" date="2020-08" db="EMBL/GenBank/DDBJ databases">
        <title>A Genomic Blueprint of the Chicken Gut Microbiome.</title>
        <authorList>
            <person name="Gilroy R."/>
            <person name="Ravi A."/>
            <person name="Getino M."/>
            <person name="Pursley I."/>
            <person name="Horton D.L."/>
            <person name="Alikhan N.-F."/>
            <person name="Baker D."/>
            <person name="Gharbi K."/>
            <person name="Hall N."/>
            <person name="Watson M."/>
            <person name="Adriaenssens E.M."/>
            <person name="Foster-Nyarko E."/>
            <person name="Jarju S."/>
            <person name="Secka A."/>
            <person name="Antonio M."/>
            <person name="Oren A."/>
            <person name="Chaudhuri R."/>
            <person name="La Ragione R.M."/>
            <person name="Hildebrand F."/>
            <person name="Pallen M.J."/>
        </authorList>
    </citation>
    <scope>NUCLEOTIDE SEQUENCE [LARGE SCALE GENOMIC DNA]</scope>
    <source>
        <strain evidence="1 2">Sa3CVA3</strain>
    </source>
</reference>
<protein>
    <submittedName>
        <fullName evidence="1">Uncharacterized protein</fullName>
    </submittedName>
</protein>
<keyword evidence="2" id="KW-1185">Reference proteome</keyword>
<accession>A0ABR8QXE8</accession>
<name>A0ABR8QXE8_9CAUL</name>